<evidence type="ECO:0000313" key="2">
    <source>
        <dbReference type="EMBL" id="KAK2590378.1"/>
    </source>
</evidence>
<comment type="caution">
    <text evidence="2">The sequence shown here is derived from an EMBL/GenBank/DDBJ whole genome shotgun (WGS) entry which is preliminary data.</text>
</comment>
<gene>
    <name evidence="2" type="ORF">QQS21_011941</name>
</gene>
<dbReference type="AlphaFoldDB" id="A0AAJ0CC48"/>
<dbReference type="EMBL" id="JASWJB010000447">
    <property type="protein sequence ID" value="KAK2590378.1"/>
    <property type="molecule type" value="Genomic_DNA"/>
</dbReference>
<keyword evidence="3" id="KW-1185">Reference proteome</keyword>
<protein>
    <submittedName>
        <fullName evidence="2">Uncharacterized protein</fullName>
    </submittedName>
</protein>
<evidence type="ECO:0000256" key="1">
    <source>
        <dbReference type="SAM" id="MobiDB-lite"/>
    </source>
</evidence>
<proteinExistence type="predicted"/>
<feature type="compositionally biased region" description="Polar residues" evidence="1">
    <location>
        <begin position="97"/>
        <end position="109"/>
    </location>
</feature>
<evidence type="ECO:0000313" key="3">
    <source>
        <dbReference type="Proteomes" id="UP001251528"/>
    </source>
</evidence>
<name>A0AAJ0CC48_9HYPO</name>
<feature type="region of interest" description="Disordered" evidence="1">
    <location>
        <begin position="1"/>
        <end position="130"/>
    </location>
</feature>
<accession>A0AAJ0CC48</accession>
<organism evidence="2 3">
    <name type="scientific">Conoideocrella luteorostrata</name>
    <dbReference type="NCBI Taxonomy" id="1105319"/>
    <lineage>
        <taxon>Eukaryota</taxon>
        <taxon>Fungi</taxon>
        <taxon>Dikarya</taxon>
        <taxon>Ascomycota</taxon>
        <taxon>Pezizomycotina</taxon>
        <taxon>Sordariomycetes</taxon>
        <taxon>Hypocreomycetidae</taxon>
        <taxon>Hypocreales</taxon>
        <taxon>Clavicipitaceae</taxon>
        <taxon>Conoideocrella</taxon>
    </lineage>
</organism>
<dbReference type="Proteomes" id="UP001251528">
    <property type="component" value="Unassembled WGS sequence"/>
</dbReference>
<feature type="compositionally biased region" description="Basic and acidic residues" evidence="1">
    <location>
        <begin position="56"/>
        <end position="69"/>
    </location>
</feature>
<reference evidence="2" key="1">
    <citation type="submission" date="2023-06" db="EMBL/GenBank/DDBJ databases">
        <title>Conoideocrella luteorostrata (Hypocreales: Clavicipitaceae), a potential biocontrol fungus for elongate hemlock scale in United States Christmas tree production areas.</title>
        <authorList>
            <person name="Barrett H."/>
            <person name="Lovett B."/>
            <person name="Macias A.M."/>
            <person name="Stajich J.E."/>
            <person name="Kasson M.T."/>
        </authorList>
    </citation>
    <scope>NUCLEOTIDE SEQUENCE</scope>
    <source>
        <strain evidence="2">ARSEF 14590</strain>
    </source>
</reference>
<sequence>MVQYHREPTPLPDADEDQKGLCCVKSQVPKRPKAQEEETPIADLSPPATGTPRASRGREEGPRRARIRDALGSMQPAKATKASGNSAHTATGGAQGQPAQESSQRQSATGIVKTRYSRASRGPERWVPGH</sequence>